<reference evidence="2 3" key="1">
    <citation type="submission" date="2024-03" db="EMBL/GenBank/DDBJ databases">
        <title>Draft genome sequence of Pseudonocardia tropica JCM 19149.</title>
        <authorList>
            <person name="Butdee W."/>
            <person name="Duangmal K."/>
        </authorList>
    </citation>
    <scope>NUCLEOTIDE SEQUENCE [LARGE SCALE GENOMIC DNA]</scope>
    <source>
        <strain evidence="2 3">JCM 19149</strain>
    </source>
</reference>
<keyword evidence="3" id="KW-1185">Reference proteome</keyword>
<evidence type="ECO:0000256" key="1">
    <source>
        <dbReference type="SAM" id="MobiDB-lite"/>
    </source>
</evidence>
<accession>A0ABV1K5U5</accession>
<dbReference type="RefSeq" id="WP_345643830.1">
    <property type="nucleotide sequence ID" value="NZ_BAABLY010000022.1"/>
</dbReference>
<proteinExistence type="predicted"/>
<evidence type="ECO:0000313" key="3">
    <source>
        <dbReference type="Proteomes" id="UP001464923"/>
    </source>
</evidence>
<organism evidence="2 3">
    <name type="scientific">Pseudonocardia tropica</name>
    <dbReference type="NCBI Taxonomy" id="681289"/>
    <lineage>
        <taxon>Bacteria</taxon>
        <taxon>Bacillati</taxon>
        <taxon>Actinomycetota</taxon>
        <taxon>Actinomycetes</taxon>
        <taxon>Pseudonocardiales</taxon>
        <taxon>Pseudonocardiaceae</taxon>
        <taxon>Pseudonocardia</taxon>
    </lineage>
</organism>
<gene>
    <name evidence="2" type="ORF">WHI96_27125</name>
</gene>
<feature type="compositionally biased region" description="Basic and acidic residues" evidence="1">
    <location>
        <begin position="1"/>
        <end position="12"/>
    </location>
</feature>
<sequence>MSETAAEPHERSGPGVRAEDDDTGDSPVLGHKAEKIAAEVLFHIRDAAPEGEVVRAVFRANSLRPLANFVAITNVRIVVGDTTDQGRKYLKRHVLVDELAEYNLRKYPGSTPRLRVLTKTGEDVFLTQMLHRQDSEAVDAALSRLMARPGPAEVIAAARGRGLTPYGTGSAATPPRVALVHDDARRLLSSAAAAAEAGDITHEEGFLRDVMSLAGRAPLLSRTEVRQWLRQQIDRDHGKGLIRRGATLLGTIESIRGEGVTVFSDRILHGIRVHRMDPFVSAAVQLDGNVVVSHRPTLTRMMVGSVLPGTALIPGLAFQKKQEHDTRTATVTISHPEWSVDIAINPDQLASPRSIAGRINATADQLQRQEALPTTDIGANNESDRISKLERIAALLAQGLITQEQASTLRDDVMR</sequence>
<protein>
    <recommendedName>
        <fullName evidence="4">PE-PGRS family protein</fullName>
    </recommendedName>
</protein>
<dbReference type="EMBL" id="JBEDNP010000048">
    <property type="protein sequence ID" value="MEQ3542488.1"/>
    <property type="molecule type" value="Genomic_DNA"/>
</dbReference>
<feature type="region of interest" description="Disordered" evidence="1">
    <location>
        <begin position="1"/>
        <end position="29"/>
    </location>
</feature>
<evidence type="ECO:0000313" key="2">
    <source>
        <dbReference type="EMBL" id="MEQ3542488.1"/>
    </source>
</evidence>
<name>A0ABV1K5U5_9PSEU</name>
<dbReference type="Proteomes" id="UP001464923">
    <property type="component" value="Unassembled WGS sequence"/>
</dbReference>
<comment type="caution">
    <text evidence="2">The sequence shown here is derived from an EMBL/GenBank/DDBJ whole genome shotgun (WGS) entry which is preliminary data.</text>
</comment>
<evidence type="ECO:0008006" key="4">
    <source>
        <dbReference type="Google" id="ProtNLM"/>
    </source>
</evidence>